<dbReference type="EMBL" id="KI672301">
    <property type="protein sequence ID" value="ETL42470.1"/>
    <property type="molecule type" value="Genomic_DNA"/>
</dbReference>
<accession>W2J7P4</accession>
<evidence type="ECO:0000313" key="2">
    <source>
        <dbReference type="Proteomes" id="UP000053864"/>
    </source>
</evidence>
<protein>
    <recommendedName>
        <fullName evidence="3">PH domain-containing protein</fullName>
    </recommendedName>
</protein>
<proteinExistence type="predicted"/>
<gene>
    <name evidence="1" type="ORF">L916_06729</name>
</gene>
<dbReference type="Proteomes" id="UP000053864">
    <property type="component" value="Unassembled WGS sequence"/>
</dbReference>
<name>W2J7P4_PHYNI</name>
<evidence type="ECO:0008006" key="3">
    <source>
        <dbReference type="Google" id="ProtNLM"/>
    </source>
</evidence>
<dbReference type="AlphaFoldDB" id="W2J7P4"/>
<evidence type="ECO:0000313" key="1">
    <source>
        <dbReference type="EMBL" id="ETL42470.1"/>
    </source>
</evidence>
<sequence>MVSWVNAILKAHKTRENVQDGETRQERHNDLPPIQIEIEHKRSELEKVWELKLKKLEVMLKTRSED</sequence>
<reference evidence="1 2" key="1">
    <citation type="submission" date="2013-11" db="EMBL/GenBank/DDBJ databases">
        <title>The Genome Sequence of Phytophthora parasitica CJ05E6.</title>
        <authorList>
            <consortium name="The Broad Institute Genomics Platform"/>
            <person name="Russ C."/>
            <person name="Tyler B."/>
            <person name="Panabieres F."/>
            <person name="Shan W."/>
            <person name="Tripathy S."/>
            <person name="Grunwald N."/>
            <person name="Machado M."/>
            <person name="Johnson C.S."/>
            <person name="Arredondo F."/>
            <person name="Hong C."/>
            <person name="Coffey M."/>
            <person name="Young S.K."/>
            <person name="Zeng Q."/>
            <person name="Gargeya S."/>
            <person name="Fitzgerald M."/>
            <person name="Abouelleil A."/>
            <person name="Alvarado L."/>
            <person name="Chapman S.B."/>
            <person name="Gainer-Dewar J."/>
            <person name="Goldberg J."/>
            <person name="Griggs A."/>
            <person name="Gujja S."/>
            <person name="Hansen M."/>
            <person name="Howarth C."/>
            <person name="Imamovic A."/>
            <person name="Ireland A."/>
            <person name="Larimer J."/>
            <person name="McCowan C."/>
            <person name="Murphy C."/>
            <person name="Pearson M."/>
            <person name="Poon T.W."/>
            <person name="Priest M."/>
            <person name="Roberts A."/>
            <person name="Saif S."/>
            <person name="Shea T."/>
            <person name="Sykes S."/>
            <person name="Wortman J."/>
            <person name="Nusbaum C."/>
            <person name="Birren B."/>
        </authorList>
    </citation>
    <scope>NUCLEOTIDE SEQUENCE [LARGE SCALE GENOMIC DNA]</scope>
    <source>
        <strain evidence="1 2">CJ05E6</strain>
    </source>
</reference>
<organism evidence="1 2">
    <name type="scientific">Phytophthora nicotianae</name>
    <name type="common">Potato buckeye rot agent</name>
    <name type="synonym">Phytophthora parasitica</name>
    <dbReference type="NCBI Taxonomy" id="4792"/>
    <lineage>
        <taxon>Eukaryota</taxon>
        <taxon>Sar</taxon>
        <taxon>Stramenopiles</taxon>
        <taxon>Oomycota</taxon>
        <taxon>Peronosporomycetes</taxon>
        <taxon>Peronosporales</taxon>
        <taxon>Peronosporaceae</taxon>
        <taxon>Phytophthora</taxon>
    </lineage>
</organism>